<dbReference type="eggNOG" id="COG0461">
    <property type="taxonomic scope" value="Bacteria"/>
</dbReference>
<organism evidence="1 2">
    <name type="scientific">Acetivibrio thermocellus (strain ATCC 27405 / DSM 1237 / JCM 9322 / NBRC 103400 / NCIMB 10682 / NRRL B-4536 / VPI 7372)</name>
    <name type="common">Clostridium thermocellum</name>
    <dbReference type="NCBI Taxonomy" id="203119"/>
    <lineage>
        <taxon>Bacteria</taxon>
        <taxon>Bacillati</taxon>
        <taxon>Bacillota</taxon>
        <taxon>Clostridia</taxon>
        <taxon>Eubacteriales</taxon>
        <taxon>Oscillospiraceae</taxon>
        <taxon>Acetivibrio</taxon>
    </lineage>
</organism>
<evidence type="ECO:0008006" key="3">
    <source>
        <dbReference type="Google" id="ProtNLM"/>
    </source>
</evidence>
<dbReference type="DNASU" id="4810402"/>
<reference evidence="2" key="1">
    <citation type="submission" date="2007-02" db="EMBL/GenBank/DDBJ databases">
        <title>Complete sequence of Clostridium thermocellum ATCC 27405.</title>
        <authorList>
            <consortium name="US DOE Joint Genome Institute"/>
            <person name="Copeland A."/>
            <person name="Lucas S."/>
            <person name="Lapidus A."/>
            <person name="Barry K."/>
            <person name="Detter J.C."/>
            <person name="Glavina del Rio T."/>
            <person name="Hammon N."/>
            <person name="Israni S."/>
            <person name="Dalin E."/>
            <person name="Tice H."/>
            <person name="Pitluck S."/>
            <person name="Chertkov O."/>
            <person name="Brettin T."/>
            <person name="Bruce D."/>
            <person name="Han C."/>
            <person name="Tapia R."/>
            <person name="Gilna P."/>
            <person name="Schmutz J."/>
            <person name="Larimer F."/>
            <person name="Land M."/>
            <person name="Hauser L."/>
            <person name="Kyrpides N."/>
            <person name="Mikhailova N."/>
            <person name="Wu J.H.D."/>
            <person name="Newcomb M."/>
            <person name="Richardson P."/>
        </authorList>
    </citation>
    <scope>NUCLEOTIDE SEQUENCE [LARGE SCALE GENOMIC DNA]</scope>
    <source>
        <strain evidence="2">ATCC 27405 / DSM 1237 / JCM 9322 / NBRC 103400 / NCIMB 10682 / NRRL B-4536 / VPI 7372</strain>
    </source>
</reference>
<accession>A3DDJ0</accession>
<dbReference type="RefSeq" id="WP_011837900.1">
    <property type="nucleotide sequence ID" value="NC_009012.1"/>
</dbReference>
<dbReference type="EMBL" id="CP000568">
    <property type="protein sequence ID" value="ABN52019.1"/>
    <property type="molecule type" value="Genomic_DNA"/>
</dbReference>
<dbReference type="KEGG" id="cth:Cthe_0784"/>
<dbReference type="Proteomes" id="UP000002145">
    <property type="component" value="Chromosome"/>
</dbReference>
<dbReference type="SUPFAM" id="SSF53271">
    <property type="entry name" value="PRTase-like"/>
    <property type="match status" value="1"/>
</dbReference>
<dbReference type="Gene3D" id="3.40.50.2020">
    <property type="match status" value="1"/>
</dbReference>
<gene>
    <name evidence="1" type="ordered locus">Cthe_0784</name>
</gene>
<keyword evidence="2" id="KW-1185">Reference proteome</keyword>
<evidence type="ECO:0000313" key="2">
    <source>
        <dbReference type="Proteomes" id="UP000002145"/>
    </source>
</evidence>
<name>A3DDJ0_ACET2</name>
<dbReference type="InterPro" id="IPR029057">
    <property type="entry name" value="PRTase-like"/>
</dbReference>
<dbReference type="GeneID" id="35805263"/>
<protein>
    <recommendedName>
        <fullName evidence="3">Orotate phosphoribosyltransferase</fullName>
    </recommendedName>
</protein>
<reference evidence="1 2" key="2">
    <citation type="journal article" date="2013" name="Biotechnol. Biofuels">
        <title>Global transcriptome analysis of Clostridium thermocellum ATCC 27405 during growth on dilute acid pretreated Populus and switchgrass.</title>
        <authorList>
            <person name="Wilson C.M."/>
            <person name="Rodriguez M.Jr."/>
            <person name="Johnson C.M."/>
            <person name="Martin S.L."/>
            <person name="Chu T.M."/>
            <person name="Wolfinger R.D."/>
            <person name="Hauser L.J."/>
            <person name="Land M.L."/>
            <person name="Klingeman D.M."/>
            <person name="Syed M.H."/>
            <person name="Ragauskas A.J."/>
            <person name="Tschaplinski T.J."/>
            <person name="Mielenz J.R."/>
            <person name="Brown S.D."/>
        </authorList>
    </citation>
    <scope>NUCLEOTIDE SEQUENCE [LARGE SCALE GENOMIC DNA]</scope>
    <source>
        <strain evidence="2">ATCC 27405 / DSM 1237 / JCM 9322 / NBRC 103400 / NCIMB 10682 / NRRL B-4536 / VPI 7372</strain>
    </source>
</reference>
<evidence type="ECO:0000313" key="1">
    <source>
        <dbReference type="EMBL" id="ABN52019.1"/>
    </source>
</evidence>
<dbReference type="AlphaFoldDB" id="A3DDJ0"/>
<proteinExistence type="predicted"/>
<sequence>MVKNNEKLIKWLFDTNAIRVCPKDKPFWYTSGTIGPYYINTHFLYGSEEKANKLLEFIDKEKENILKCPDRILEETMKNYQSDPIYRGLIDEMCDFIKNNIDVNEVDYISGGERRDWFFSPIIAKLLNKPHITIYKDLTTVVSSDGKTEELKELNGESVLHIADLITEASSYERAWIPAIKNNGGRIKWSVVVVDRKQGGAELLKSYDIKSFSMVDIDIGLFKRVLDMGLIDRGQFEMIEQYILDPKESMAKFLRKNPEFIKQALMADDKTRERAKLCIEKDFYGLNIELS</sequence>
<dbReference type="OrthoDB" id="2581333at2"/>
<dbReference type="STRING" id="203119.Cthe_0784"/>
<dbReference type="HOGENOM" id="CLU_955487_0_0_9"/>